<comment type="caution">
    <text evidence="2">The sequence shown here is derived from an EMBL/GenBank/DDBJ whole genome shotgun (WGS) entry which is preliminary data.</text>
</comment>
<keyword evidence="3" id="KW-1185">Reference proteome</keyword>
<dbReference type="AlphaFoldDB" id="A0A9Q0GKH0"/>
<reference evidence="2" key="1">
    <citation type="submission" date="2022-02" db="EMBL/GenBank/DDBJ databases">
        <authorList>
            <person name="Henning P.M."/>
            <person name="McCubbin A.G."/>
            <person name="Shore J.S."/>
        </authorList>
    </citation>
    <scope>NUCLEOTIDE SEQUENCE</scope>
    <source>
        <strain evidence="2">F60SS</strain>
        <tissue evidence="2">Leaves</tissue>
    </source>
</reference>
<proteinExistence type="predicted"/>
<evidence type="ECO:0000313" key="3">
    <source>
        <dbReference type="Proteomes" id="UP001141552"/>
    </source>
</evidence>
<accession>A0A9Q0GKH0</accession>
<evidence type="ECO:0000313" key="2">
    <source>
        <dbReference type="EMBL" id="KAJ4851456.1"/>
    </source>
</evidence>
<organism evidence="2 3">
    <name type="scientific">Turnera subulata</name>
    <dbReference type="NCBI Taxonomy" id="218843"/>
    <lineage>
        <taxon>Eukaryota</taxon>
        <taxon>Viridiplantae</taxon>
        <taxon>Streptophyta</taxon>
        <taxon>Embryophyta</taxon>
        <taxon>Tracheophyta</taxon>
        <taxon>Spermatophyta</taxon>
        <taxon>Magnoliopsida</taxon>
        <taxon>eudicotyledons</taxon>
        <taxon>Gunneridae</taxon>
        <taxon>Pentapetalae</taxon>
        <taxon>rosids</taxon>
        <taxon>fabids</taxon>
        <taxon>Malpighiales</taxon>
        <taxon>Passifloraceae</taxon>
        <taxon>Turnera</taxon>
    </lineage>
</organism>
<dbReference type="OrthoDB" id="850111at2759"/>
<feature type="compositionally biased region" description="Basic and acidic residues" evidence="1">
    <location>
        <begin position="110"/>
        <end position="120"/>
    </location>
</feature>
<sequence length="120" mass="13916">MEHLSRSFRIEGRSLSEIRRSGSNSLLISESIPSESARFLSYEKLSESPRMDDEVDLEHRSRKSRAARFIVKVLTFRKLAGNSGTTQQAASKVPSQEEKQRRKRSSWLPDPERRWPVQGW</sequence>
<reference evidence="2" key="2">
    <citation type="journal article" date="2023" name="Plants (Basel)">
        <title>Annotation of the Turnera subulata (Passifloraceae) Draft Genome Reveals the S-Locus Evolved after the Divergence of Turneroideae from Passifloroideae in a Stepwise Manner.</title>
        <authorList>
            <person name="Henning P.M."/>
            <person name="Roalson E.H."/>
            <person name="Mir W."/>
            <person name="McCubbin A.G."/>
            <person name="Shore J.S."/>
        </authorList>
    </citation>
    <scope>NUCLEOTIDE SEQUENCE</scope>
    <source>
        <strain evidence="2">F60SS</strain>
    </source>
</reference>
<dbReference type="EMBL" id="JAKUCV010000050">
    <property type="protein sequence ID" value="KAJ4851456.1"/>
    <property type="molecule type" value="Genomic_DNA"/>
</dbReference>
<gene>
    <name evidence="2" type="ORF">Tsubulata_014124</name>
</gene>
<protein>
    <submittedName>
        <fullName evidence="2">Uncharacterized protein</fullName>
    </submittedName>
</protein>
<name>A0A9Q0GKH0_9ROSI</name>
<feature type="region of interest" description="Disordered" evidence="1">
    <location>
        <begin position="81"/>
        <end position="120"/>
    </location>
</feature>
<feature type="compositionally biased region" description="Polar residues" evidence="1">
    <location>
        <begin position="82"/>
        <end position="94"/>
    </location>
</feature>
<evidence type="ECO:0000256" key="1">
    <source>
        <dbReference type="SAM" id="MobiDB-lite"/>
    </source>
</evidence>
<dbReference type="Proteomes" id="UP001141552">
    <property type="component" value="Unassembled WGS sequence"/>
</dbReference>